<feature type="compositionally biased region" description="Basic residues" evidence="1">
    <location>
        <begin position="46"/>
        <end position="60"/>
    </location>
</feature>
<name>A0A9P4W9E5_CURKU</name>
<feature type="compositionally biased region" description="Polar residues" evidence="1">
    <location>
        <begin position="867"/>
        <end position="880"/>
    </location>
</feature>
<organism evidence="2 3">
    <name type="scientific">Curvularia kusanoi</name>
    <name type="common">Cochliobolus kusanoi</name>
    <dbReference type="NCBI Taxonomy" id="90978"/>
    <lineage>
        <taxon>Eukaryota</taxon>
        <taxon>Fungi</taxon>
        <taxon>Dikarya</taxon>
        <taxon>Ascomycota</taxon>
        <taxon>Pezizomycotina</taxon>
        <taxon>Dothideomycetes</taxon>
        <taxon>Pleosporomycetidae</taxon>
        <taxon>Pleosporales</taxon>
        <taxon>Pleosporineae</taxon>
        <taxon>Pleosporaceae</taxon>
        <taxon>Curvularia</taxon>
    </lineage>
</organism>
<feature type="region of interest" description="Disordered" evidence="1">
    <location>
        <begin position="262"/>
        <end position="371"/>
    </location>
</feature>
<feature type="compositionally biased region" description="Pro residues" evidence="1">
    <location>
        <begin position="403"/>
        <end position="417"/>
    </location>
</feature>
<protein>
    <submittedName>
        <fullName evidence="2">Uncharacterized protein</fullName>
    </submittedName>
</protein>
<evidence type="ECO:0000256" key="1">
    <source>
        <dbReference type="SAM" id="MobiDB-lite"/>
    </source>
</evidence>
<proteinExistence type="predicted"/>
<feature type="compositionally biased region" description="Low complexity" evidence="1">
    <location>
        <begin position="508"/>
        <end position="518"/>
    </location>
</feature>
<reference evidence="2" key="1">
    <citation type="submission" date="2019-04" db="EMBL/GenBank/DDBJ databases">
        <title>Sequencing of skin fungus with MAO and IRED activity.</title>
        <authorList>
            <person name="Marsaioli A.J."/>
            <person name="Bonatto J.M.C."/>
            <person name="Reis Junior O."/>
        </authorList>
    </citation>
    <scope>NUCLEOTIDE SEQUENCE</scope>
    <source>
        <strain evidence="2">30M1</strain>
    </source>
</reference>
<feature type="region of interest" description="Disordered" evidence="1">
    <location>
        <begin position="483"/>
        <end position="634"/>
    </location>
</feature>
<feature type="region of interest" description="Disordered" evidence="1">
    <location>
        <begin position="804"/>
        <end position="880"/>
    </location>
</feature>
<comment type="caution">
    <text evidence="2">The sequence shown here is derived from an EMBL/GenBank/DDBJ whole genome shotgun (WGS) entry which is preliminary data.</text>
</comment>
<accession>A0A9P4W9E5</accession>
<feature type="compositionally biased region" description="Polar residues" evidence="1">
    <location>
        <begin position="264"/>
        <end position="278"/>
    </location>
</feature>
<feature type="region of interest" description="Disordered" evidence="1">
    <location>
        <begin position="755"/>
        <end position="786"/>
    </location>
</feature>
<dbReference type="Proteomes" id="UP000801428">
    <property type="component" value="Unassembled WGS sequence"/>
</dbReference>
<evidence type="ECO:0000313" key="2">
    <source>
        <dbReference type="EMBL" id="KAF3003779.1"/>
    </source>
</evidence>
<gene>
    <name evidence="2" type="ORF">E8E13_010064</name>
</gene>
<feature type="compositionally biased region" description="Basic and acidic residues" evidence="1">
    <location>
        <begin position="14"/>
        <end position="28"/>
    </location>
</feature>
<dbReference type="OrthoDB" id="4152802at2759"/>
<dbReference type="EMBL" id="SWKU01000009">
    <property type="protein sequence ID" value="KAF3003779.1"/>
    <property type="molecule type" value="Genomic_DNA"/>
</dbReference>
<evidence type="ECO:0000313" key="3">
    <source>
        <dbReference type="Proteomes" id="UP000801428"/>
    </source>
</evidence>
<feature type="compositionally biased region" description="Polar residues" evidence="1">
    <location>
        <begin position="554"/>
        <end position="568"/>
    </location>
</feature>
<feature type="region of interest" description="Disordered" evidence="1">
    <location>
        <begin position="142"/>
        <end position="241"/>
    </location>
</feature>
<keyword evidence="3" id="KW-1185">Reference proteome</keyword>
<feature type="compositionally biased region" description="Basic and acidic residues" evidence="1">
    <location>
        <begin position="280"/>
        <end position="309"/>
    </location>
</feature>
<feature type="compositionally biased region" description="Basic residues" evidence="1">
    <location>
        <begin position="164"/>
        <end position="174"/>
    </location>
</feature>
<feature type="compositionally biased region" description="Basic and acidic residues" evidence="1">
    <location>
        <begin position="175"/>
        <end position="184"/>
    </location>
</feature>
<feature type="compositionally biased region" description="Polar residues" evidence="1">
    <location>
        <begin position="822"/>
        <end position="840"/>
    </location>
</feature>
<feature type="region of interest" description="Disordered" evidence="1">
    <location>
        <begin position="1"/>
        <end position="95"/>
    </location>
</feature>
<feature type="region of interest" description="Disordered" evidence="1">
    <location>
        <begin position="387"/>
        <end position="444"/>
    </location>
</feature>
<sequence>MPWPFGRKSARAAKLKEGRSAAADRSRPVAEQTVAIQGLDNDALQRKHSQRSARRRRRSSRSTTSLHDVEKNPFSDPPSDPGLGNQARLPNPVTSVEDITALPRQHLLAHSPHLRPVTQDFSGIPYNFQPQPASYASLRTAKERGKLQRPQSLRRGPLNETSLARRKSSKRRKEHDHIREEEIRAMSLPMPQKRPAGNSGGMLRRDSKKVKGGLNARFERPSSNVSLPLEDSIHSSMSGNSEQRAFRVSALDIFAPRPTIRCSVGSQYNSHGDRSSPTARLERENSKREKRPTSSKEDRQRKRTSRIDDLADTLDAGALREILDRDKRRREKKAKSDQERLRRRLERRAEKQNAAADNIPPVPSRSEAVPTVGLGIEREVVAPKTEPVREVAVPMDDVRPATPSTPPWLRPLTPPPGHLDGLEPISPARDDSQLPTPVETPMEDVIISDAQAVRYSRGNMANPVHTRGPSNVSMMPELLSERLAESPFESVEPHYDPTRSGSLHPVETVDTTTTSKKGSSFRRRSSDGRRMSAFASFFRRGKRNSQEPGRATPSEASFSNTSRESMSRQPLPAHLVAPSAPIQIKRPSSVPRRTMSKFREDLPEFPISPPDSRVASPEVPSTSAIAARRRNQNPDNIRVGSLGLAANIRSDSPVSPGLPIGNKMSQSLASVDSEGSWLSGKPVKRVSNRSMMRSSVASSAVQQNPDFNNSFEELGMADDEYFKRLTPQPDELRRSNHANDLIGRKASSTLMATLDAAAESEGEDETTPPARRSQDSEHVKAGVARQPTVIHRNVRVKSAEGLLTMFDPDATQQEDVRASLDSEPNSPISDDSGEQVTVQRAKSVDFGKHHVRHLSAGSAKLLDIQKRSSTASHSRLSQYE</sequence>
<dbReference type="AlphaFoldDB" id="A0A9P4W9E5"/>